<keyword evidence="6" id="KW-1185">Reference proteome</keyword>
<dbReference type="GO" id="GO:0071051">
    <property type="term" value="P:poly(A)-dependent snoRNA 3'-end processing"/>
    <property type="evidence" value="ECO:0007669"/>
    <property type="project" value="TreeGrafter"/>
</dbReference>
<dbReference type="InterPro" id="IPR045092">
    <property type="entry name" value="Rrp6-like"/>
</dbReference>
<dbReference type="AlphaFoldDB" id="A0AAV9J1S1"/>
<keyword evidence="2" id="KW-0539">Nucleus</keyword>
<dbReference type="InterPro" id="IPR044876">
    <property type="entry name" value="HRDC_dom_sf"/>
</dbReference>
<sequence>MSDSATDDAAAADGPLDEVGATLRHIRDLVAESGSVWAQGDASVSEDAAEVGRWRRKLRPVRQAVLAVLETMAATLTASAAPGEHSSGRLDYDRLRERSDLVLEWVDSLLEEATGDAEERRRRQQQVVVRERDLWRERQPAAPGGQRRAVPSQWQNNLLPKPQTAWMVDNAPRPAGDDAFAERIRAAVQAPLPLPPPAANIAATPTGSGQHPPREQDTPFVLVETPAQLEQFFAHVRGDGRAPEQRPREIAVDLESHAHRSFQGFTCLLQASTRERDFVIDAIALRKELAGPESEFVRLLNDPSVLKVFHGADSDVLWLQRDFGPEARVCNCFDTGQAARVLNEPSLSLTHLLETRCHLRENDDGKVEADAGVAAPALDKRLFQTADWRIRPLPDSMLQYARRDTHYLLFIYDRLREELEARSAVDATDWLRVVRERSATVACQVYAVEPVSADGHVALAVRQRWRLSPEEMRVLAALFQWRDAVARAEDESPAYVMPNRIMYRLTRDMPRDEVSVVRVLNAMRVSSGGTPLELAGKRAADIAAAIAGALPPTEGESADGERTARVEHTDAAQLDGAAAAPTTEAGTASATANAAVPLTRIGSMFGRRRHLHANVDETAAASRKRVIESQGDASALDSKRARVTPGDTAI</sequence>
<dbReference type="Proteomes" id="UP001301350">
    <property type="component" value="Unassembled WGS sequence"/>
</dbReference>
<organism evidence="5 6">
    <name type="scientific">Cyanidium caldarium</name>
    <name type="common">Red alga</name>
    <dbReference type="NCBI Taxonomy" id="2771"/>
    <lineage>
        <taxon>Eukaryota</taxon>
        <taxon>Rhodophyta</taxon>
        <taxon>Bangiophyceae</taxon>
        <taxon>Cyanidiales</taxon>
        <taxon>Cyanidiaceae</taxon>
        <taxon>Cyanidium</taxon>
    </lineage>
</organism>
<dbReference type="EMBL" id="JANCYW010000017">
    <property type="protein sequence ID" value="KAK4538326.1"/>
    <property type="molecule type" value="Genomic_DNA"/>
</dbReference>
<name>A0AAV9J1S1_CYACA</name>
<dbReference type="Pfam" id="PF01612">
    <property type="entry name" value="DNA_pol_A_exo1"/>
    <property type="match status" value="1"/>
</dbReference>
<dbReference type="GO" id="GO:0005730">
    <property type="term" value="C:nucleolus"/>
    <property type="evidence" value="ECO:0007669"/>
    <property type="project" value="TreeGrafter"/>
</dbReference>
<dbReference type="Gene3D" id="3.30.420.10">
    <property type="entry name" value="Ribonuclease H-like superfamily/Ribonuclease H"/>
    <property type="match status" value="1"/>
</dbReference>
<dbReference type="PANTHER" id="PTHR12124">
    <property type="entry name" value="POLYMYOSITIS/SCLERODERMA AUTOANTIGEN-RELATED"/>
    <property type="match status" value="1"/>
</dbReference>
<comment type="caution">
    <text evidence="5">The sequence shown here is derived from an EMBL/GenBank/DDBJ whole genome shotgun (WGS) entry which is preliminary data.</text>
</comment>
<dbReference type="SMART" id="SM00474">
    <property type="entry name" value="35EXOc"/>
    <property type="match status" value="1"/>
</dbReference>
<dbReference type="InterPro" id="IPR012337">
    <property type="entry name" value="RNaseH-like_sf"/>
</dbReference>
<reference evidence="5 6" key="1">
    <citation type="submission" date="2022-07" db="EMBL/GenBank/DDBJ databases">
        <title>Genome-wide signatures of adaptation to extreme environments.</title>
        <authorList>
            <person name="Cho C.H."/>
            <person name="Yoon H.S."/>
        </authorList>
    </citation>
    <scope>NUCLEOTIDE SEQUENCE [LARGE SCALE GENOMIC DNA]</scope>
    <source>
        <strain evidence="5 6">DBV 063 E5</strain>
    </source>
</reference>
<evidence type="ECO:0000256" key="2">
    <source>
        <dbReference type="ARBA" id="ARBA00023242"/>
    </source>
</evidence>
<evidence type="ECO:0000313" key="6">
    <source>
        <dbReference type="Proteomes" id="UP001301350"/>
    </source>
</evidence>
<evidence type="ECO:0000256" key="3">
    <source>
        <dbReference type="SAM" id="MobiDB-lite"/>
    </source>
</evidence>
<comment type="subcellular location">
    <subcellularLocation>
        <location evidence="1">Nucleus</location>
    </subcellularLocation>
</comment>
<dbReference type="Gene3D" id="1.10.150.80">
    <property type="entry name" value="HRDC domain"/>
    <property type="match status" value="1"/>
</dbReference>
<gene>
    <name evidence="5" type="ORF">CDCA_CDCA17G4351</name>
</gene>
<feature type="region of interest" description="Disordered" evidence="3">
    <location>
        <begin position="572"/>
        <end position="591"/>
    </location>
</feature>
<accession>A0AAV9J1S1</accession>
<dbReference type="GO" id="GO:0071035">
    <property type="term" value="P:nuclear polyadenylation-dependent rRNA catabolic process"/>
    <property type="evidence" value="ECO:0007669"/>
    <property type="project" value="TreeGrafter"/>
</dbReference>
<dbReference type="GO" id="GO:0071040">
    <property type="term" value="P:nuclear polyadenylation-dependent antisense transcript catabolic process"/>
    <property type="evidence" value="ECO:0007669"/>
    <property type="project" value="TreeGrafter"/>
</dbReference>
<dbReference type="Pfam" id="PF00570">
    <property type="entry name" value="HRDC"/>
    <property type="match status" value="1"/>
</dbReference>
<dbReference type="InterPro" id="IPR002562">
    <property type="entry name" value="3'-5'_exonuclease_dom"/>
</dbReference>
<dbReference type="InterPro" id="IPR036397">
    <property type="entry name" value="RNaseH_sf"/>
</dbReference>
<dbReference type="GO" id="GO:0000176">
    <property type="term" value="C:nuclear exosome (RNase complex)"/>
    <property type="evidence" value="ECO:0007669"/>
    <property type="project" value="TreeGrafter"/>
</dbReference>
<feature type="domain" description="HRDC" evidence="4">
    <location>
        <begin position="468"/>
        <end position="556"/>
    </location>
</feature>
<dbReference type="GO" id="GO:0000166">
    <property type="term" value="F:nucleotide binding"/>
    <property type="evidence" value="ECO:0007669"/>
    <property type="project" value="InterPro"/>
</dbReference>
<dbReference type="InterPro" id="IPR002121">
    <property type="entry name" value="HRDC_dom"/>
</dbReference>
<dbReference type="GO" id="GO:0003727">
    <property type="term" value="F:single-stranded RNA binding"/>
    <property type="evidence" value="ECO:0007669"/>
    <property type="project" value="TreeGrafter"/>
</dbReference>
<dbReference type="GO" id="GO:0000467">
    <property type="term" value="P:exonucleolytic trimming to generate mature 3'-end of 5.8S rRNA from tricistronic rRNA transcript (SSU-rRNA, 5.8S rRNA, LSU-rRNA)"/>
    <property type="evidence" value="ECO:0007669"/>
    <property type="project" value="InterPro"/>
</dbReference>
<dbReference type="PROSITE" id="PS50967">
    <property type="entry name" value="HRDC"/>
    <property type="match status" value="1"/>
</dbReference>
<dbReference type="GO" id="GO:0071039">
    <property type="term" value="P:nuclear polyadenylation-dependent CUT catabolic process"/>
    <property type="evidence" value="ECO:0007669"/>
    <property type="project" value="TreeGrafter"/>
</dbReference>
<dbReference type="GO" id="GO:0071037">
    <property type="term" value="P:nuclear polyadenylation-dependent snRNA catabolic process"/>
    <property type="evidence" value="ECO:0007669"/>
    <property type="project" value="TreeGrafter"/>
</dbReference>
<dbReference type="GO" id="GO:0071036">
    <property type="term" value="P:nuclear polyadenylation-dependent snoRNA catabolic process"/>
    <property type="evidence" value="ECO:0007669"/>
    <property type="project" value="TreeGrafter"/>
</dbReference>
<dbReference type="GO" id="GO:0071038">
    <property type="term" value="P:TRAMP-dependent tRNA surveillance pathway"/>
    <property type="evidence" value="ECO:0007669"/>
    <property type="project" value="TreeGrafter"/>
</dbReference>
<dbReference type="SUPFAM" id="SSF47819">
    <property type="entry name" value="HRDC-like"/>
    <property type="match status" value="1"/>
</dbReference>
<dbReference type="GO" id="GO:0000175">
    <property type="term" value="F:3'-5'-RNA exonuclease activity"/>
    <property type="evidence" value="ECO:0007669"/>
    <property type="project" value="InterPro"/>
</dbReference>
<protein>
    <recommendedName>
        <fullName evidence="4">HRDC domain-containing protein</fullName>
    </recommendedName>
</protein>
<feature type="region of interest" description="Disordered" evidence="3">
    <location>
        <begin position="628"/>
        <end position="650"/>
    </location>
</feature>
<evidence type="ECO:0000313" key="5">
    <source>
        <dbReference type="EMBL" id="KAK4538326.1"/>
    </source>
</evidence>
<dbReference type="InterPro" id="IPR010997">
    <property type="entry name" value="HRDC-like_sf"/>
</dbReference>
<dbReference type="SUPFAM" id="SSF53098">
    <property type="entry name" value="Ribonuclease H-like"/>
    <property type="match status" value="1"/>
</dbReference>
<proteinExistence type="predicted"/>
<evidence type="ECO:0000256" key="1">
    <source>
        <dbReference type="ARBA" id="ARBA00004123"/>
    </source>
</evidence>
<dbReference type="PANTHER" id="PTHR12124:SF47">
    <property type="entry name" value="EXOSOME COMPONENT 10"/>
    <property type="match status" value="1"/>
</dbReference>
<dbReference type="GO" id="GO:0071044">
    <property type="term" value="P:histone mRNA catabolic process"/>
    <property type="evidence" value="ECO:0007669"/>
    <property type="project" value="TreeGrafter"/>
</dbReference>
<evidence type="ECO:0000259" key="4">
    <source>
        <dbReference type="PROSITE" id="PS50967"/>
    </source>
</evidence>